<name>A0A1G2S9M6_9BACT</name>
<proteinExistence type="predicted"/>
<evidence type="ECO:0000256" key="1">
    <source>
        <dbReference type="SAM" id="Phobius"/>
    </source>
</evidence>
<comment type="caution">
    <text evidence="2">The sequence shown here is derived from an EMBL/GenBank/DDBJ whole genome shotgun (WGS) entry which is preliminary data.</text>
</comment>
<reference evidence="2 3" key="1">
    <citation type="journal article" date="2016" name="Nat. Commun.">
        <title>Thousands of microbial genomes shed light on interconnected biogeochemical processes in an aquifer system.</title>
        <authorList>
            <person name="Anantharaman K."/>
            <person name="Brown C.T."/>
            <person name="Hug L.A."/>
            <person name="Sharon I."/>
            <person name="Castelle C.J."/>
            <person name="Probst A.J."/>
            <person name="Thomas B.C."/>
            <person name="Singh A."/>
            <person name="Wilkins M.J."/>
            <person name="Karaoz U."/>
            <person name="Brodie E.L."/>
            <person name="Williams K.H."/>
            <person name="Hubbard S.S."/>
            <person name="Banfield J.F."/>
        </authorList>
    </citation>
    <scope>NUCLEOTIDE SEQUENCE [LARGE SCALE GENOMIC DNA]</scope>
</reference>
<dbReference type="AlphaFoldDB" id="A0A1G2S9M6"/>
<gene>
    <name evidence="2" type="ORF">A3D51_03035</name>
</gene>
<organism evidence="2 3">
    <name type="scientific">Candidatus Yonathbacteria bacterium RIFCSPHIGHO2_02_FULL_44_14</name>
    <dbReference type="NCBI Taxonomy" id="1802724"/>
    <lineage>
        <taxon>Bacteria</taxon>
        <taxon>Candidatus Yonathiibacteriota</taxon>
    </lineage>
</organism>
<dbReference type="Proteomes" id="UP000179118">
    <property type="component" value="Unassembled WGS sequence"/>
</dbReference>
<evidence type="ECO:0000313" key="2">
    <source>
        <dbReference type="EMBL" id="OHA80971.1"/>
    </source>
</evidence>
<protein>
    <submittedName>
        <fullName evidence="2">Uncharacterized protein</fullName>
    </submittedName>
</protein>
<keyword evidence="1" id="KW-0812">Transmembrane</keyword>
<accession>A0A1G2S9M6</accession>
<dbReference type="EMBL" id="MHUT01000012">
    <property type="protein sequence ID" value="OHA80971.1"/>
    <property type="molecule type" value="Genomic_DNA"/>
</dbReference>
<sequence length="95" mass="10684">MNSKKIFITLISILIIAGVVTFATYIQKGKQVAPVVELTPKDFEKMPPLPAVDELALQKQLQETITKGKKSECATITDPRYQFACHNFFIVQTKK</sequence>
<feature type="transmembrane region" description="Helical" evidence="1">
    <location>
        <begin position="6"/>
        <end position="26"/>
    </location>
</feature>
<keyword evidence="1" id="KW-0472">Membrane</keyword>
<keyword evidence="1" id="KW-1133">Transmembrane helix</keyword>
<evidence type="ECO:0000313" key="3">
    <source>
        <dbReference type="Proteomes" id="UP000179118"/>
    </source>
</evidence>